<dbReference type="Pfam" id="PF02984">
    <property type="entry name" value="Cyclin_C"/>
    <property type="match status" value="1"/>
</dbReference>
<keyword evidence="1 2" id="KW-0195">Cyclin</keyword>
<evidence type="ECO:0000256" key="2">
    <source>
        <dbReference type="RuleBase" id="RU000383"/>
    </source>
</evidence>
<dbReference type="Pfam" id="PF00134">
    <property type="entry name" value="Cyclin_N"/>
    <property type="match status" value="1"/>
</dbReference>
<reference evidence="6" key="1">
    <citation type="submission" date="2025-08" db="UniProtKB">
        <authorList>
            <consortium name="Ensembl"/>
        </authorList>
    </citation>
    <scope>IDENTIFICATION</scope>
</reference>
<protein>
    <recommendedName>
        <fullName evidence="8">Cyclin B</fullName>
    </recommendedName>
</protein>
<dbReference type="InterPro" id="IPR036915">
    <property type="entry name" value="Cyclin-like_sf"/>
</dbReference>
<dbReference type="InterPro" id="IPR039361">
    <property type="entry name" value="Cyclin"/>
</dbReference>
<dbReference type="PANTHER" id="PTHR10177">
    <property type="entry name" value="CYCLINS"/>
    <property type="match status" value="1"/>
</dbReference>
<feature type="compositionally biased region" description="Low complexity" evidence="3">
    <location>
        <begin position="9"/>
        <end position="22"/>
    </location>
</feature>
<dbReference type="InterPro" id="IPR006671">
    <property type="entry name" value="Cyclin_N"/>
</dbReference>
<accession>A0A8C5P9C9</accession>
<name>A0A8C5P9C9_9ANUR</name>
<evidence type="ECO:0000256" key="3">
    <source>
        <dbReference type="SAM" id="MobiDB-lite"/>
    </source>
</evidence>
<sequence>MHDSGNMASTGRWSSRLRSGLRNPGKPLKDRAAAKQTRRLKITRNVPNRRFLSKVTEDRADVKPPRGINNAIYHNHQRPFISKVIKTPQLEHGSTRKVESPIVRRDRPASKVWIQDYDSDDYGAHITSMCSEYMMEIYSHLKQLEAEQVIQYHYLQSQNITPHLRSITVNWLVRIHFHLQLTQESLFTGVRILDRFLQAKHQEKHSLPLAALASLFIACKYEEPIKVQIAAFLSATNHCFPAEKIREMELHILVTLEFRVGTVTSLEFLKRASRLIEMDSFSCCYAQYLSELALADYDMVHMAPSKIATAACYLTRLAIEGENWNPRLQYYMGHSEEDVLAALQHLAKNLISSDEKPATERVTYSKYDSDHFDNLSSMPLLYVTQVYDLAEKAEAGQHF</sequence>
<organism evidence="6 7">
    <name type="scientific">Leptobrachium leishanense</name>
    <name type="common">Leishan spiny toad</name>
    <dbReference type="NCBI Taxonomy" id="445787"/>
    <lineage>
        <taxon>Eukaryota</taxon>
        <taxon>Metazoa</taxon>
        <taxon>Chordata</taxon>
        <taxon>Craniata</taxon>
        <taxon>Vertebrata</taxon>
        <taxon>Euteleostomi</taxon>
        <taxon>Amphibia</taxon>
        <taxon>Batrachia</taxon>
        <taxon>Anura</taxon>
        <taxon>Pelobatoidea</taxon>
        <taxon>Megophryidae</taxon>
        <taxon>Leptobrachium</taxon>
    </lineage>
</organism>
<proteinExistence type="inferred from homology"/>
<evidence type="ECO:0000256" key="1">
    <source>
        <dbReference type="ARBA" id="ARBA00023127"/>
    </source>
</evidence>
<dbReference type="OrthoDB" id="5590282at2759"/>
<dbReference type="AlphaFoldDB" id="A0A8C5P9C9"/>
<evidence type="ECO:0000313" key="7">
    <source>
        <dbReference type="Proteomes" id="UP000694569"/>
    </source>
</evidence>
<dbReference type="InterPro" id="IPR004367">
    <property type="entry name" value="Cyclin_C-dom"/>
</dbReference>
<keyword evidence="7" id="KW-1185">Reference proteome</keyword>
<dbReference type="Gene3D" id="1.10.472.10">
    <property type="entry name" value="Cyclin-like"/>
    <property type="match status" value="2"/>
</dbReference>
<dbReference type="SMART" id="SM00385">
    <property type="entry name" value="CYCLIN"/>
    <property type="match status" value="2"/>
</dbReference>
<dbReference type="Ensembl" id="ENSLLET00000006683.1">
    <property type="protein sequence ID" value="ENSLLEP00000006414.1"/>
    <property type="gene ID" value="ENSLLEG00000004054.1"/>
</dbReference>
<evidence type="ECO:0000259" key="5">
    <source>
        <dbReference type="SMART" id="SM01332"/>
    </source>
</evidence>
<dbReference type="GeneTree" id="ENSGT00940000155405"/>
<feature type="domain" description="Cyclin-like" evidence="4">
    <location>
        <begin position="267"/>
        <end position="348"/>
    </location>
</feature>
<comment type="similarity">
    <text evidence="2">Belongs to the cyclin family.</text>
</comment>
<feature type="domain" description="Cyclin-like" evidence="4">
    <location>
        <begin position="170"/>
        <end position="254"/>
    </location>
</feature>
<feature type="domain" description="Cyclin C-terminal" evidence="5">
    <location>
        <begin position="263"/>
        <end position="381"/>
    </location>
</feature>
<feature type="region of interest" description="Disordered" evidence="3">
    <location>
        <begin position="1"/>
        <end position="39"/>
    </location>
</feature>
<dbReference type="Proteomes" id="UP000694569">
    <property type="component" value="Unplaced"/>
</dbReference>
<evidence type="ECO:0000259" key="4">
    <source>
        <dbReference type="SMART" id="SM00385"/>
    </source>
</evidence>
<evidence type="ECO:0000313" key="6">
    <source>
        <dbReference type="Ensembl" id="ENSLLEP00000006414.1"/>
    </source>
</evidence>
<reference evidence="6" key="2">
    <citation type="submission" date="2025-09" db="UniProtKB">
        <authorList>
            <consortium name="Ensembl"/>
        </authorList>
    </citation>
    <scope>IDENTIFICATION</scope>
</reference>
<dbReference type="SUPFAM" id="SSF47954">
    <property type="entry name" value="Cyclin-like"/>
    <property type="match status" value="2"/>
</dbReference>
<dbReference type="FunFam" id="1.10.472.10:FF:000057">
    <property type="entry name" value="Cyclin N-terminal domain containing 2"/>
    <property type="match status" value="1"/>
</dbReference>
<dbReference type="InterPro" id="IPR013763">
    <property type="entry name" value="Cyclin-like_dom"/>
</dbReference>
<dbReference type="SMART" id="SM01332">
    <property type="entry name" value="Cyclin_C"/>
    <property type="match status" value="1"/>
</dbReference>
<evidence type="ECO:0008006" key="8">
    <source>
        <dbReference type="Google" id="ProtNLM"/>
    </source>
</evidence>